<reference evidence="2" key="2">
    <citation type="submission" date="2024-02" db="EMBL/GenBank/DDBJ databases">
        <authorList>
            <person name="Prathaban M."/>
            <person name="Mythili R."/>
            <person name="Sharmila Devi N."/>
            <person name="Sobanaa M."/>
            <person name="Prathiviraj R."/>
            <person name="Selvin J."/>
        </authorList>
    </citation>
    <scope>NUCLEOTIDE SEQUENCE</scope>
    <source>
        <strain evidence="2">MP1014</strain>
    </source>
</reference>
<dbReference type="EMBL" id="JBAGLP010000110">
    <property type="protein sequence ID" value="MEG3614538.1"/>
    <property type="molecule type" value="Genomic_DNA"/>
</dbReference>
<keyword evidence="2" id="KW-0808">Transferase</keyword>
<evidence type="ECO:0000313" key="2">
    <source>
        <dbReference type="EMBL" id="MEG3614538.1"/>
    </source>
</evidence>
<dbReference type="Gene3D" id="3.90.550.10">
    <property type="entry name" value="Spore Coat Polysaccharide Biosynthesis Protein SpsA, Chain A"/>
    <property type="match status" value="1"/>
</dbReference>
<evidence type="ECO:0000259" key="1">
    <source>
        <dbReference type="Pfam" id="PF00535"/>
    </source>
</evidence>
<proteinExistence type="predicted"/>
<keyword evidence="2" id="KW-0328">Glycosyltransferase</keyword>
<organism evidence="2 3">
    <name type="scientific">Isoptericola haloaureus</name>
    <dbReference type="NCBI Taxonomy" id="1542902"/>
    <lineage>
        <taxon>Bacteria</taxon>
        <taxon>Bacillati</taxon>
        <taxon>Actinomycetota</taxon>
        <taxon>Actinomycetes</taxon>
        <taxon>Micrococcales</taxon>
        <taxon>Promicromonosporaceae</taxon>
        <taxon>Isoptericola</taxon>
    </lineage>
</organism>
<evidence type="ECO:0000313" key="3">
    <source>
        <dbReference type="Proteomes" id="UP001310387"/>
    </source>
</evidence>
<dbReference type="SUPFAM" id="SSF53448">
    <property type="entry name" value="Nucleotide-diphospho-sugar transferases"/>
    <property type="match status" value="1"/>
</dbReference>
<dbReference type="CDD" id="cd00761">
    <property type="entry name" value="Glyco_tranf_GTA_type"/>
    <property type="match status" value="1"/>
</dbReference>
<accession>A0ABU7Z503</accession>
<dbReference type="Proteomes" id="UP001310387">
    <property type="component" value="Unassembled WGS sequence"/>
</dbReference>
<sequence>MSRTPRVSVVIPGKDVAGTVTDTLTSLTRQFDDPGDLEVVVVDDGSTDTTSDVVESFSPRFPDLSLVVNPAPVGLASARNQGLAAARGRYVAYLDADDWLAPGHLPHLADAMDTLRVDFVRTDHTTVEGRRRSLVRAPQSIRGVPLLPRSSVLPATERTQVDYPYAWAGLFDRALAEDGLLTFPDGLFTAEDRPWIWRLYLHARSYATVDSPGILYRRGLPGSLTQTYDARQLDVVPALHQAFDVVEADEEAEVLLTKLARTTIALTAHHLRRSLRMAPASRRRLRHGARSLLARIPADVLAFETARIHPGRAWALHGLLPHPDPRARYRPPPSVLAAARVPTRPTSAPIRSEVAS</sequence>
<dbReference type="Pfam" id="PF00535">
    <property type="entry name" value="Glycos_transf_2"/>
    <property type="match status" value="1"/>
</dbReference>
<dbReference type="InterPro" id="IPR029044">
    <property type="entry name" value="Nucleotide-diphossugar_trans"/>
</dbReference>
<dbReference type="InterPro" id="IPR001173">
    <property type="entry name" value="Glyco_trans_2-like"/>
</dbReference>
<keyword evidence="3" id="KW-1185">Reference proteome</keyword>
<dbReference type="PANTHER" id="PTHR43685">
    <property type="entry name" value="GLYCOSYLTRANSFERASE"/>
    <property type="match status" value="1"/>
</dbReference>
<dbReference type="InterPro" id="IPR050834">
    <property type="entry name" value="Glycosyltransf_2"/>
</dbReference>
<name>A0ABU7Z503_9MICO</name>
<gene>
    <name evidence="2" type="ORF">V5O49_05305</name>
</gene>
<feature type="domain" description="Glycosyltransferase 2-like" evidence="1">
    <location>
        <begin position="8"/>
        <end position="137"/>
    </location>
</feature>
<reference evidence="2" key="1">
    <citation type="journal article" date="2024" name="Antonie Van Leeuwenhoek">
        <title>Isoptericola haloaureus sp. nov., a dimorphic actinobacterium isolated from mangrove sediments of southeast India, implicating biosaline agricultural significance through nitrogen fixation and salt tolerance genes.</title>
        <authorList>
            <person name="Prathaban M."/>
            <person name="Prathiviraj R."/>
            <person name="Ravichandran M."/>
            <person name="Natarajan S.D."/>
            <person name="Sobanaa M."/>
            <person name="Hari Krishna Kumar S."/>
            <person name="Chandrasekar V."/>
            <person name="Selvin J."/>
        </authorList>
    </citation>
    <scope>NUCLEOTIDE SEQUENCE</scope>
    <source>
        <strain evidence="2">MP1014</strain>
    </source>
</reference>
<dbReference type="GO" id="GO:0016757">
    <property type="term" value="F:glycosyltransferase activity"/>
    <property type="evidence" value="ECO:0007669"/>
    <property type="project" value="UniProtKB-KW"/>
</dbReference>
<protein>
    <submittedName>
        <fullName evidence="2">Glycosyltransferase</fullName>
        <ecNumber evidence="2">2.4.-.-</ecNumber>
    </submittedName>
</protein>
<comment type="caution">
    <text evidence="2">The sequence shown here is derived from an EMBL/GenBank/DDBJ whole genome shotgun (WGS) entry which is preliminary data.</text>
</comment>
<dbReference type="RefSeq" id="WP_332901307.1">
    <property type="nucleotide sequence ID" value="NZ_JBAGLP010000110.1"/>
</dbReference>
<dbReference type="PANTHER" id="PTHR43685:SF2">
    <property type="entry name" value="GLYCOSYLTRANSFERASE 2-LIKE DOMAIN-CONTAINING PROTEIN"/>
    <property type="match status" value="1"/>
</dbReference>
<dbReference type="EC" id="2.4.-.-" evidence="2"/>